<accession>M5DZL5</accession>
<evidence type="ECO:0000313" key="2">
    <source>
        <dbReference type="EMBL" id="CCU78574.1"/>
    </source>
</evidence>
<proteinExistence type="predicted"/>
<dbReference type="STRING" id="1293054.HSACCH_00723"/>
<dbReference type="InParanoid" id="M5DZL5"/>
<dbReference type="OrthoDB" id="9779903at2"/>
<protein>
    <submittedName>
        <fullName evidence="2">Serine/threonine protein phosphatase</fullName>
    </submittedName>
</protein>
<dbReference type="GO" id="GO:0016791">
    <property type="term" value="F:phosphatase activity"/>
    <property type="evidence" value="ECO:0007669"/>
    <property type="project" value="TreeGrafter"/>
</dbReference>
<dbReference type="AlphaFoldDB" id="M5DZL5"/>
<name>M5DZL5_9FIRM</name>
<dbReference type="PANTHER" id="PTHR42850:SF4">
    <property type="entry name" value="ZINC-DEPENDENT ENDOPOLYPHOSPHATASE"/>
    <property type="match status" value="1"/>
</dbReference>
<comment type="caution">
    <text evidence="2">The sequence shown here is derived from an EMBL/GenBank/DDBJ whole genome shotgun (WGS) entry which is preliminary data.</text>
</comment>
<dbReference type="InterPro" id="IPR050126">
    <property type="entry name" value="Ap4A_hydrolase"/>
</dbReference>
<sequence length="216" mass="24760">MAQYVIGDIHGEIDELEQIIEKINYDSSQDKLIFLGDYIDRGAESYQVYKYIRELDNGKNIFLRGNHEEMMIDAVLNENQINLWYQNGGQKTEASFPNNSELEKAANFFDSLPYYHTDEDYIFVHAGLNPAKTLEEQTKHDLVWIRYQFLEAKSEDFKEKRTIVAGHTPVAEVKFDNNKILLDTGAGKGGILSAIDLETKEVYSTSNNNPIASFLF</sequence>
<organism evidence="2 3">
    <name type="scientific">Halanaerobium saccharolyticum subsp. saccharolyticum DSM 6643</name>
    <dbReference type="NCBI Taxonomy" id="1293054"/>
    <lineage>
        <taxon>Bacteria</taxon>
        <taxon>Bacillati</taxon>
        <taxon>Bacillota</taxon>
        <taxon>Clostridia</taxon>
        <taxon>Halanaerobiales</taxon>
        <taxon>Halanaerobiaceae</taxon>
        <taxon>Halanaerobium</taxon>
    </lineage>
</organism>
<dbReference type="PRINTS" id="PR00114">
    <property type="entry name" value="STPHPHTASE"/>
</dbReference>
<feature type="domain" description="Serine/threonine specific protein phosphatases" evidence="1">
    <location>
        <begin position="63"/>
        <end position="68"/>
    </location>
</feature>
<gene>
    <name evidence="2" type="ORF">HSACCH_00723</name>
</gene>
<evidence type="ECO:0000313" key="3">
    <source>
        <dbReference type="Proteomes" id="UP000012063"/>
    </source>
</evidence>
<dbReference type="EMBL" id="CAUI01000005">
    <property type="protein sequence ID" value="CCU78574.1"/>
    <property type="molecule type" value="Genomic_DNA"/>
</dbReference>
<dbReference type="Pfam" id="PF00149">
    <property type="entry name" value="Metallophos"/>
    <property type="match status" value="1"/>
</dbReference>
<dbReference type="GO" id="GO:0110154">
    <property type="term" value="P:RNA decapping"/>
    <property type="evidence" value="ECO:0007669"/>
    <property type="project" value="TreeGrafter"/>
</dbReference>
<dbReference type="PROSITE" id="PS00125">
    <property type="entry name" value="SER_THR_PHOSPHATASE"/>
    <property type="match status" value="1"/>
</dbReference>
<dbReference type="CDD" id="cd00144">
    <property type="entry name" value="MPP_PPP_family"/>
    <property type="match status" value="1"/>
</dbReference>
<dbReference type="SUPFAM" id="SSF56300">
    <property type="entry name" value="Metallo-dependent phosphatases"/>
    <property type="match status" value="1"/>
</dbReference>
<dbReference type="GO" id="GO:0008803">
    <property type="term" value="F:bis(5'-nucleosyl)-tetraphosphatase (symmetrical) activity"/>
    <property type="evidence" value="ECO:0007669"/>
    <property type="project" value="TreeGrafter"/>
</dbReference>
<dbReference type="InterPro" id="IPR029052">
    <property type="entry name" value="Metallo-depent_PP-like"/>
</dbReference>
<dbReference type="InterPro" id="IPR006186">
    <property type="entry name" value="Ser/Thr-sp_prot-phosphatase"/>
</dbReference>
<dbReference type="Proteomes" id="UP000012063">
    <property type="component" value="Unassembled WGS sequence"/>
</dbReference>
<dbReference type="eggNOG" id="COG0639">
    <property type="taxonomic scope" value="Bacteria"/>
</dbReference>
<dbReference type="Gene3D" id="3.60.21.10">
    <property type="match status" value="1"/>
</dbReference>
<dbReference type="GO" id="GO:0005737">
    <property type="term" value="C:cytoplasm"/>
    <property type="evidence" value="ECO:0007669"/>
    <property type="project" value="TreeGrafter"/>
</dbReference>
<dbReference type="RefSeq" id="WP_005487914.1">
    <property type="nucleotide sequence ID" value="NZ_CAUI01000005.1"/>
</dbReference>
<reference evidence="3" key="1">
    <citation type="journal article" date="2013" name="Genome Announc.">
        <title>Genome Sequence of Halanaerobium saccharolyticum subsp. saccharolyticum Strain DSM 6643T, a Halophilic Hydrogen-Producing Bacterium.</title>
        <authorList>
            <person name="Kivisto A."/>
            <person name="Larjo A."/>
            <person name="Ciranna A."/>
            <person name="Santala V."/>
            <person name="Roos C."/>
            <person name="Karp M."/>
        </authorList>
    </citation>
    <scope>NUCLEOTIDE SEQUENCE [LARGE SCALE GENOMIC DNA]</scope>
    <source>
        <strain evidence="3">DSM 6643</strain>
    </source>
</reference>
<keyword evidence="3" id="KW-1185">Reference proteome</keyword>
<dbReference type="FunCoup" id="M5DZL5">
    <property type="interactions" value="6"/>
</dbReference>
<dbReference type="InterPro" id="IPR004843">
    <property type="entry name" value="Calcineurin-like_PHP"/>
</dbReference>
<dbReference type="PANTHER" id="PTHR42850">
    <property type="entry name" value="METALLOPHOSPHOESTERASE"/>
    <property type="match status" value="1"/>
</dbReference>
<evidence type="ECO:0000259" key="1">
    <source>
        <dbReference type="PROSITE" id="PS00125"/>
    </source>
</evidence>